<feature type="non-terminal residue" evidence="1">
    <location>
        <position position="123"/>
    </location>
</feature>
<organism evidence="1 2">
    <name type="scientific">Acropora cervicornis</name>
    <name type="common">Staghorn coral</name>
    <dbReference type="NCBI Taxonomy" id="6130"/>
    <lineage>
        <taxon>Eukaryota</taxon>
        <taxon>Metazoa</taxon>
        <taxon>Cnidaria</taxon>
        <taxon>Anthozoa</taxon>
        <taxon>Hexacorallia</taxon>
        <taxon>Scleractinia</taxon>
        <taxon>Astrocoeniina</taxon>
        <taxon>Acroporidae</taxon>
        <taxon>Acropora</taxon>
    </lineage>
</organism>
<gene>
    <name evidence="1" type="ORF">P5673_024377</name>
</gene>
<comment type="caution">
    <text evidence="1">The sequence shown here is derived from an EMBL/GenBank/DDBJ whole genome shotgun (WGS) entry which is preliminary data.</text>
</comment>
<dbReference type="Proteomes" id="UP001249851">
    <property type="component" value="Unassembled WGS sequence"/>
</dbReference>
<sequence>MAEYADSFVLKNDVEFVKKVTNKTPTTNKCKSLGKLTQFEFDIIASPNEWLDCTIIQEAQILLRKINPNIEGVQRQTLSPVKQFDVMTAEFIQLLHVNGNQWVCMTSNGCPPGDLNLLDSLRK</sequence>
<evidence type="ECO:0000313" key="2">
    <source>
        <dbReference type="Proteomes" id="UP001249851"/>
    </source>
</evidence>
<evidence type="ECO:0000313" key="1">
    <source>
        <dbReference type="EMBL" id="KAK2554041.1"/>
    </source>
</evidence>
<proteinExistence type="predicted"/>
<keyword evidence="2" id="KW-1185">Reference proteome</keyword>
<reference evidence="1" key="1">
    <citation type="journal article" date="2023" name="G3 (Bethesda)">
        <title>Whole genome assembly and annotation of the endangered Caribbean coral Acropora cervicornis.</title>
        <authorList>
            <person name="Selwyn J.D."/>
            <person name="Vollmer S.V."/>
        </authorList>
    </citation>
    <scope>NUCLEOTIDE SEQUENCE</scope>
    <source>
        <strain evidence="1">K2</strain>
    </source>
</reference>
<dbReference type="EMBL" id="JARQWQ010000072">
    <property type="protein sequence ID" value="KAK2554041.1"/>
    <property type="molecule type" value="Genomic_DNA"/>
</dbReference>
<accession>A0AAD9UY04</accession>
<name>A0AAD9UY04_ACRCE</name>
<dbReference type="AlphaFoldDB" id="A0AAD9UY04"/>
<reference evidence="1" key="2">
    <citation type="journal article" date="2023" name="Science">
        <title>Genomic signatures of disease resistance in endangered staghorn corals.</title>
        <authorList>
            <person name="Vollmer S.V."/>
            <person name="Selwyn J.D."/>
            <person name="Despard B.A."/>
            <person name="Roesel C.L."/>
        </authorList>
    </citation>
    <scope>NUCLEOTIDE SEQUENCE</scope>
    <source>
        <strain evidence="1">K2</strain>
    </source>
</reference>
<protein>
    <submittedName>
        <fullName evidence="1">Uncharacterized protein</fullName>
    </submittedName>
</protein>